<feature type="compositionally biased region" description="Basic and acidic residues" evidence="1">
    <location>
        <begin position="45"/>
        <end position="65"/>
    </location>
</feature>
<feature type="domain" description="Reverse transcriptase" evidence="2">
    <location>
        <begin position="265"/>
        <end position="582"/>
    </location>
</feature>
<evidence type="ECO:0000313" key="4">
    <source>
        <dbReference type="Proteomes" id="UP000479190"/>
    </source>
</evidence>
<dbReference type="EMBL" id="CADCXV010000591">
    <property type="protein sequence ID" value="CAB0030971.1"/>
    <property type="molecule type" value="Genomic_DNA"/>
</dbReference>
<gene>
    <name evidence="3" type="ORF">TBRA_LOCUS2954</name>
</gene>
<evidence type="ECO:0000256" key="1">
    <source>
        <dbReference type="SAM" id="MobiDB-lite"/>
    </source>
</evidence>
<reference evidence="3 4" key="1">
    <citation type="submission" date="2020-02" db="EMBL/GenBank/DDBJ databases">
        <authorList>
            <person name="Ferguson B K."/>
        </authorList>
    </citation>
    <scope>NUCLEOTIDE SEQUENCE [LARGE SCALE GENOMIC DNA]</scope>
</reference>
<dbReference type="Pfam" id="PF00078">
    <property type="entry name" value="RVT_1"/>
    <property type="match status" value="1"/>
</dbReference>
<evidence type="ECO:0000313" key="3">
    <source>
        <dbReference type="EMBL" id="CAB0030971.1"/>
    </source>
</evidence>
<name>A0A6H5I3K8_9HYME</name>
<feature type="region of interest" description="Disordered" evidence="1">
    <location>
        <begin position="364"/>
        <end position="398"/>
    </location>
</feature>
<sequence>MLDPDLIARENINVNRHIDVDNQNYARRGNLPIAPVNNEVANRPDPSDHRPSNRNDNPNDRDLLNRPDVSLEDVLNEELPDGESTLSQDEIIMDDHPKQVKIAKNLLNNDKGCPDLAVPSTSHGARDNILRPDCVPSSQPLSHGVELNDELDLGLSLTQAGSGLARGINEEFFSSAPLPVDHTYQINLRRPKQPIKRKSTTSVSLSESKKLQIHGMNSPTRLRSSLYEKGSVDFGRAGPRCALGSNRSISSARSANARHTCPAAQFNSHSYTAMHANTRARALMPRTEHTCTRLRREMADATCRDEIRQVAPIRRVRGENEKRRRSTECAMKRETAPIRYTTSANSRTEPIHARCSFHDRDRATAAGGHEATQHASVCDNARQHSTSASANKMASPDDLMRHDTLRSCRGFQTHTITQTHTLENKITTKIRSTNNQVPYQSPSGKQTILSHPVTSNNDSNSSSSNGSNNSNKNHTNLGQMRSINKGLPQGSVLSPILYSIYTRSIDNRIDKKIKILQFADDIVMYLRGKHVDSTLQQLEVAANAMNRNLKSKGLEIAPEKCQLCSFSNADTTVARRRRGSVPGEFRCGTRRSSAAVTPSALSSVDLAFRCQLGRMVLTPFRAPPTPRTVRDSLKNSPLGRNTHYLLGRRGGTSSSTRFHIRHHLNGAVISILFTTGKTIIFYAPYLTDPIRLHRPPQMGFLSLEASRRRVIFIQPTNNLSSAIQKHYSATRYGHSGSRRYGLHSLEQAVLSFIQTTNPLQSAISQLFGYQISTLLLCQPALVLPGKSRRFLFI</sequence>
<dbReference type="OrthoDB" id="7989680at2759"/>
<dbReference type="InterPro" id="IPR000477">
    <property type="entry name" value="RT_dom"/>
</dbReference>
<feature type="region of interest" description="Disordered" evidence="1">
    <location>
        <begin position="32"/>
        <end position="67"/>
    </location>
</feature>
<feature type="compositionally biased region" description="Polar residues" evidence="1">
    <location>
        <begin position="422"/>
        <end position="454"/>
    </location>
</feature>
<dbReference type="InterPro" id="IPR043502">
    <property type="entry name" value="DNA/RNA_pol_sf"/>
</dbReference>
<dbReference type="InterPro" id="IPR043128">
    <property type="entry name" value="Rev_trsase/Diguanyl_cyclase"/>
</dbReference>
<protein>
    <recommendedName>
        <fullName evidence="2">Reverse transcriptase domain-containing protein</fullName>
    </recommendedName>
</protein>
<dbReference type="PROSITE" id="PS50878">
    <property type="entry name" value="RT_POL"/>
    <property type="match status" value="1"/>
</dbReference>
<evidence type="ECO:0000259" key="2">
    <source>
        <dbReference type="PROSITE" id="PS50878"/>
    </source>
</evidence>
<feature type="region of interest" description="Disordered" evidence="1">
    <location>
        <begin position="422"/>
        <end position="486"/>
    </location>
</feature>
<dbReference type="GO" id="GO:0071897">
    <property type="term" value="P:DNA biosynthetic process"/>
    <property type="evidence" value="ECO:0007669"/>
    <property type="project" value="UniProtKB-ARBA"/>
</dbReference>
<dbReference type="AlphaFoldDB" id="A0A6H5I3K8"/>
<feature type="compositionally biased region" description="Polar residues" evidence="1">
    <location>
        <begin position="383"/>
        <end position="392"/>
    </location>
</feature>
<feature type="compositionally biased region" description="Low complexity" evidence="1">
    <location>
        <begin position="455"/>
        <end position="473"/>
    </location>
</feature>
<dbReference type="Gene3D" id="3.30.70.270">
    <property type="match status" value="1"/>
</dbReference>
<accession>A0A6H5I3K8</accession>
<keyword evidence="4" id="KW-1185">Reference proteome</keyword>
<dbReference type="SUPFAM" id="SSF56672">
    <property type="entry name" value="DNA/RNA polymerases"/>
    <property type="match status" value="1"/>
</dbReference>
<proteinExistence type="predicted"/>
<dbReference type="Proteomes" id="UP000479190">
    <property type="component" value="Unassembled WGS sequence"/>
</dbReference>
<organism evidence="3 4">
    <name type="scientific">Trichogramma brassicae</name>
    <dbReference type="NCBI Taxonomy" id="86971"/>
    <lineage>
        <taxon>Eukaryota</taxon>
        <taxon>Metazoa</taxon>
        <taxon>Ecdysozoa</taxon>
        <taxon>Arthropoda</taxon>
        <taxon>Hexapoda</taxon>
        <taxon>Insecta</taxon>
        <taxon>Pterygota</taxon>
        <taxon>Neoptera</taxon>
        <taxon>Endopterygota</taxon>
        <taxon>Hymenoptera</taxon>
        <taxon>Apocrita</taxon>
        <taxon>Proctotrupomorpha</taxon>
        <taxon>Chalcidoidea</taxon>
        <taxon>Trichogrammatidae</taxon>
        <taxon>Trichogramma</taxon>
    </lineage>
</organism>